<organism evidence="1 2">
    <name type="scientific">Mixia osmundae (strain CBS 9802 / IAM 14324 / JCM 22182 / KY 12970)</name>
    <dbReference type="NCBI Taxonomy" id="764103"/>
    <lineage>
        <taxon>Eukaryota</taxon>
        <taxon>Fungi</taxon>
        <taxon>Dikarya</taxon>
        <taxon>Basidiomycota</taxon>
        <taxon>Pucciniomycotina</taxon>
        <taxon>Mixiomycetes</taxon>
        <taxon>Mixiales</taxon>
        <taxon>Mixiaceae</taxon>
        <taxon>Mixia</taxon>
    </lineage>
</organism>
<sequence length="228" mass="26021">MAALPVFVVYWALKASVDKYKDSFSPRIALAGSSRMTREASIHTLTITKRELKRLQHKWHNRISDLQRVMIFHRLRDDRAHLIALKEAQVVNQRLVQAIHLVSSLKLQRGSPRRKAAMLAYENMPTGLRDLGYPLPIPPKSAKKLEMVVGDRLQREIIDKVERRLNLVADIYGLDRDHSGIRHALRSDRRCYGGDIPEDLVDPLPLYVKTDAELQPSGDQAEPPAFHA</sequence>
<dbReference type="RefSeq" id="XP_014566083.1">
    <property type="nucleotide sequence ID" value="XM_014710597.1"/>
</dbReference>
<evidence type="ECO:0000313" key="2">
    <source>
        <dbReference type="Proteomes" id="UP000009131"/>
    </source>
</evidence>
<name>G7DS93_MIXOS</name>
<reference evidence="1 2" key="1">
    <citation type="journal article" date="2011" name="J. Gen. Appl. Microbiol.">
        <title>Draft genome sequencing of the enigmatic basidiomycete Mixia osmundae.</title>
        <authorList>
            <person name="Nishida H."/>
            <person name="Nagatsuka Y."/>
            <person name="Sugiyama J."/>
        </authorList>
    </citation>
    <scope>NUCLEOTIDE SEQUENCE [LARGE SCALE GENOMIC DNA]</scope>
    <source>
        <strain evidence="2">CBS 9802 / IAM 14324 / JCM 22182 / KY 12970</strain>
    </source>
</reference>
<dbReference type="HOGENOM" id="CLU_1215044_0_0_1"/>
<dbReference type="InParanoid" id="G7DS93"/>
<gene>
    <name evidence="1" type="primary">Mo00094</name>
    <name evidence="1" type="ORF">E5Q_00094</name>
</gene>
<proteinExistence type="predicted"/>
<comment type="caution">
    <text evidence="1">The sequence shown here is derived from an EMBL/GenBank/DDBJ whole genome shotgun (WGS) entry which is preliminary data.</text>
</comment>
<accession>G7DS93</accession>
<protein>
    <submittedName>
        <fullName evidence="1">Uncharacterized protein</fullName>
    </submittedName>
</protein>
<dbReference type="EMBL" id="BABT02000004">
    <property type="protein sequence ID" value="GAA93453.1"/>
    <property type="molecule type" value="Genomic_DNA"/>
</dbReference>
<keyword evidence="2" id="KW-1185">Reference proteome</keyword>
<reference evidence="1 2" key="2">
    <citation type="journal article" date="2012" name="Open Biol.">
        <title>Characteristics of nucleosomes and linker DNA regions on the genome of the basidiomycete Mixia osmundae revealed by mono- and dinucleosome mapping.</title>
        <authorList>
            <person name="Nishida H."/>
            <person name="Kondo S."/>
            <person name="Matsumoto T."/>
            <person name="Suzuki Y."/>
            <person name="Yoshikawa H."/>
            <person name="Taylor T.D."/>
            <person name="Sugiyama J."/>
        </authorList>
    </citation>
    <scope>NUCLEOTIDE SEQUENCE [LARGE SCALE GENOMIC DNA]</scope>
    <source>
        <strain evidence="2">CBS 9802 / IAM 14324 / JCM 22182 / KY 12970</strain>
    </source>
</reference>
<dbReference type="AlphaFoldDB" id="G7DS93"/>
<dbReference type="Proteomes" id="UP000009131">
    <property type="component" value="Unassembled WGS sequence"/>
</dbReference>
<evidence type="ECO:0000313" key="1">
    <source>
        <dbReference type="EMBL" id="GAA93453.1"/>
    </source>
</evidence>